<accession>A0ABD3DRU7</accession>
<comment type="caution">
    <text evidence="2">The sequence shown here is derived from an EMBL/GenBank/DDBJ whole genome shotgun (WGS) entry which is preliminary data.</text>
</comment>
<evidence type="ECO:0000313" key="3">
    <source>
        <dbReference type="Proteomes" id="UP001632038"/>
    </source>
</evidence>
<sequence length="185" mass="21257">MDLKGQKGGIMLLVRRRIHAIEATTDVKHIEHFDSLIQLQLCYKVSNYICTGARTYMATVEHVASLVIVQKAGFEHVPNLEIPSVYFNFATYETIKKRIKDTKLLTVHWPCRKELYAFYKYRKTATKNPFTRPHGKIGGNHSMARKTGSDKRRHSRRYSCNCINNRNRAQRTSATGVNVPNDSSN</sequence>
<protein>
    <submittedName>
        <fullName evidence="2">Uncharacterized protein</fullName>
    </submittedName>
</protein>
<proteinExistence type="predicted"/>
<name>A0ABD3DRU7_9LAMI</name>
<feature type="region of interest" description="Disordered" evidence="1">
    <location>
        <begin position="129"/>
        <end position="159"/>
    </location>
</feature>
<dbReference type="EMBL" id="JAVIJP010000016">
    <property type="protein sequence ID" value="KAL3643570.1"/>
    <property type="molecule type" value="Genomic_DNA"/>
</dbReference>
<gene>
    <name evidence="2" type="ORF">CASFOL_014385</name>
</gene>
<dbReference type="Proteomes" id="UP001632038">
    <property type="component" value="Unassembled WGS sequence"/>
</dbReference>
<dbReference type="AlphaFoldDB" id="A0ABD3DRU7"/>
<evidence type="ECO:0000256" key="1">
    <source>
        <dbReference type="SAM" id="MobiDB-lite"/>
    </source>
</evidence>
<organism evidence="2 3">
    <name type="scientific">Castilleja foliolosa</name>
    <dbReference type="NCBI Taxonomy" id="1961234"/>
    <lineage>
        <taxon>Eukaryota</taxon>
        <taxon>Viridiplantae</taxon>
        <taxon>Streptophyta</taxon>
        <taxon>Embryophyta</taxon>
        <taxon>Tracheophyta</taxon>
        <taxon>Spermatophyta</taxon>
        <taxon>Magnoliopsida</taxon>
        <taxon>eudicotyledons</taxon>
        <taxon>Gunneridae</taxon>
        <taxon>Pentapetalae</taxon>
        <taxon>asterids</taxon>
        <taxon>lamiids</taxon>
        <taxon>Lamiales</taxon>
        <taxon>Orobanchaceae</taxon>
        <taxon>Pedicularideae</taxon>
        <taxon>Castillejinae</taxon>
        <taxon>Castilleja</taxon>
    </lineage>
</organism>
<keyword evidence="3" id="KW-1185">Reference proteome</keyword>
<reference evidence="3" key="1">
    <citation type="journal article" date="2024" name="IScience">
        <title>Strigolactones Initiate the Formation of Haustorium-like Structures in Castilleja.</title>
        <authorList>
            <person name="Buerger M."/>
            <person name="Peterson D."/>
            <person name="Chory J."/>
        </authorList>
    </citation>
    <scope>NUCLEOTIDE SEQUENCE [LARGE SCALE GENOMIC DNA]</scope>
</reference>
<evidence type="ECO:0000313" key="2">
    <source>
        <dbReference type="EMBL" id="KAL3643570.1"/>
    </source>
</evidence>